<protein>
    <recommendedName>
        <fullName evidence="3">histidine kinase</fullName>
        <ecNumber evidence="3">2.7.13.3</ecNumber>
    </recommendedName>
</protein>
<evidence type="ECO:0000256" key="6">
    <source>
        <dbReference type="ARBA" id="ARBA00022679"/>
    </source>
</evidence>
<keyword evidence="6" id="KW-0808">Transferase</keyword>
<proteinExistence type="predicted"/>
<evidence type="ECO:0000256" key="9">
    <source>
        <dbReference type="ARBA" id="ARBA00022840"/>
    </source>
</evidence>
<reference evidence="14 15" key="1">
    <citation type="submission" date="2017-09" db="EMBL/GenBank/DDBJ databases">
        <title>Bacterial strain isolated from the female urinary microbiota.</title>
        <authorList>
            <person name="Thomas-White K."/>
            <person name="Kumar N."/>
            <person name="Forster S."/>
            <person name="Putonti C."/>
            <person name="Lawley T."/>
            <person name="Wolfe A.J."/>
        </authorList>
    </citation>
    <scope>NUCLEOTIDE SEQUENCE [LARGE SCALE GENOMIC DNA]</scope>
    <source>
        <strain evidence="14 15">UMB0834</strain>
    </source>
</reference>
<feature type="transmembrane region" description="Helical" evidence="12">
    <location>
        <begin position="53"/>
        <end position="77"/>
    </location>
</feature>
<dbReference type="AlphaFoldDB" id="A0A2N6QHS9"/>
<sequence length="363" mass="42652">MARVESIKTKMRKLNISIIVISLIVVFILQILLNRLEFSSLGRYLYPNFWQQPHYLFTCLSIGINLLTPLIIIYFLTRFFYKKYLSKNIDYLNNVIQNLKDNDRFYSDKTDIKEFNDVINEVEEINVYLKERIKKQLTIQNNFKKKLDIFEHDLKTPLTVVQGHIELLKKINNSELSQQEIKEKIDRETQIVMESLDRVNNQLRIHINNINLLPEDTSEISLDKVLSTIRNSYSTNYILGGKELEYKIDYSALNEEVYINNQILYHVIDNIINNALKYAETLIIIEVYIENYMLHFAVENDGKCFSEDELLSAKEWGVKDAHSNGSGIGLYFANEVIKQYGSEIKIENVNHRARVSFKMEVKI</sequence>
<dbReference type="InterPro" id="IPR008358">
    <property type="entry name" value="Sig_transdc_His_kin/Pase_MprB"/>
</dbReference>
<dbReference type="InterPro" id="IPR036890">
    <property type="entry name" value="HATPase_C_sf"/>
</dbReference>
<keyword evidence="8 14" id="KW-0418">Kinase</keyword>
<comment type="catalytic activity">
    <reaction evidence="1">
        <text>ATP + protein L-histidine = ADP + protein N-phospho-L-histidine.</text>
        <dbReference type="EC" id="2.7.13.3"/>
    </reaction>
</comment>
<dbReference type="GO" id="GO:0005886">
    <property type="term" value="C:plasma membrane"/>
    <property type="evidence" value="ECO:0007669"/>
    <property type="project" value="TreeGrafter"/>
</dbReference>
<dbReference type="PANTHER" id="PTHR45453">
    <property type="entry name" value="PHOSPHATE REGULON SENSOR PROTEIN PHOR"/>
    <property type="match status" value="1"/>
</dbReference>
<dbReference type="InterPro" id="IPR003661">
    <property type="entry name" value="HisK_dim/P_dom"/>
</dbReference>
<name>A0A2N6QHS9_9STAP</name>
<evidence type="ECO:0000256" key="4">
    <source>
        <dbReference type="ARBA" id="ARBA00022475"/>
    </source>
</evidence>
<comment type="subcellular location">
    <subcellularLocation>
        <location evidence="2">Cell membrane</location>
        <topology evidence="2">Multi-pass membrane protein</topology>
    </subcellularLocation>
</comment>
<dbReference type="InterPro" id="IPR005467">
    <property type="entry name" value="His_kinase_dom"/>
</dbReference>
<dbReference type="PRINTS" id="PR01780">
    <property type="entry name" value="LANTIREGPROT"/>
</dbReference>
<organism evidence="14 15">
    <name type="scientific">Staphylococcus pettenkoferi</name>
    <dbReference type="NCBI Taxonomy" id="170573"/>
    <lineage>
        <taxon>Bacteria</taxon>
        <taxon>Bacillati</taxon>
        <taxon>Bacillota</taxon>
        <taxon>Bacilli</taxon>
        <taxon>Bacillales</taxon>
        <taxon>Staphylococcaceae</taxon>
        <taxon>Staphylococcus</taxon>
    </lineage>
</organism>
<keyword evidence="11 12" id="KW-0472">Membrane</keyword>
<evidence type="ECO:0000259" key="13">
    <source>
        <dbReference type="PROSITE" id="PS50109"/>
    </source>
</evidence>
<gene>
    <name evidence="14" type="ORF">CJ235_07620</name>
</gene>
<keyword evidence="12" id="KW-0812">Transmembrane</keyword>
<dbReference type="InterPro" id="IPR003594">
    <property type="entry name" value="HATPase_dom"/>
</dbReference>
<dbReference type="CDD" id="cd00082">
    <property type="entry name" value="HisKA"/>
    <property type="match status" value="1"/>
</dbReference>
<evidence type="ECO:0000256" key="5">
    <source>
        <dbReference type="ARBA" id="ARBA00022553"/>
    </source>
</evidence>
<keyword evidence="12" id="KW-1133">Transmembrane helix</keyword>
<dbReference type="GO" id="GO:0005524">
    <property type="term" value="F:ATP binding"/>
    <property type="evidence" value="ECO:0007669"/>
    <property type="project" value="UniProtKB-KW"/>
</dbReference>
<keyword evidence="10" id="KW-0902">Two-component regulatory system</keyword>
<feature type="transmembrane region" description="Helical" evidence="12">
    <location>
        <begin position="12"/>
        <end position="33"/>
    </location>
</feature>
<keyword evidence="7" id="KW-0547">Nucleotide-binding</keyword>
<dbReference type="SMART" id="SM00387">
    <property type="entry name" value="HATPase_c"/>
    <property type="match status" value="1"/>
</dbReference>
<keyword evidence="5" id="KW-0597">Phosphoprotein</keyword>
<dbReference type="PANTHER" id="PTHR45453:SF1">
    <property type="entry name" value="PHOSPHATE REGULON SENSOR PROTEIN PHOR"/>
    <property type="match status" value="1"/>
</dbReference>
<dbReference type="InterPro" id="IPR036097">
    <property type="entry name" value="HisK_dim/P_sf"/>
</dbReference>
<dbReference type="Pfam" id="PF02518">
    <property type="entry name" value="HATPase_c"/>
    <property type="match status" value="1"/>
</dbReference>
<evidence type="ECO:0000256" key="12">
    <source>
        <dbReference type="SAM" id="Phobius"/>
    </source>
</evidence>
<dbReference type="Pfam" id="PF00512">
    <property type="entry name" value="HisKA"/>
    <property type="match status" value="1"/>
</dbReference>
<feature type="domain" description="Histidine kinase" evidence="13">
    <location>
        <begin position="149"/>
        <end position="363"/>
    </location>
</feature>
<evidence type="ECO:0000313" key="15">
    <source>
        <dbReference type="Proteomes" id="UP000235748"/>
    </source>
</evidence>
<accession>A0A2N6QHS9</accession>
<evidence type="ECO:0000256" key="10">
    <source>
        <dbReference type="ARBA" id="ARBA00023012"/>
    </source>
</evidence>
<evidence type="ECO:0000256" key="8">
    <source>
        <dbReference type="ARBA" id="ARBA00022777"/>
    </source>
</evidence>
<comment type="caution">
    <text evidence="14">The sequence shown here is derived from an EMBL/GenBank/DDBJ whole genome shotgun (WGS) entry which is preliminary data.</text>
</comment>
<dbReference type="EMBL" id="PNGG01000003">
    <property type="protein sequence ID" value="PMC19125.1"/>
    <property type="molecule type" value="Genomic_DNA"/>
</dbReference>
<dbReference type="SUPFAM" id="SSF47384">
    <property type="entry name" value="Homodimeric domain of signal transducing histidine kinase"/>
    <property type="match status" value="1"/>
</dbReference>
<evidence type="ECO:0000256" key="2">
    <source>
        <dbReference type="ARBA" id="ARBA00004651"/>
    </source>
</evidence>
<dbReference type="Proteomes" id="UP000235748">
    <property type="component" value="Unassembled WGS sequence"/>
</dbReference>
<evidence type="ECO:0000256" key="7">
    <source>
        <dbReference type="ARBA" id="ARBA00022741"/>
    </source>
</evidence>
<dbReference type="Gene3D" id="1.10.287.130">
    <property type="match status" value="1"/>
</dbReference>
<dbReference type="PROSITE" id="PS50109">
    <property type="entry name" value="HIS_KIN"/>
    <property type="match status" value="1"/>
</dbReference>
<keyword evidence="9" id="KW-0067">ATP-binding</keyword>
<dbReference type="GO" id="GO:0000155">
    <property type="term" value="F:phosphorelay sensor kinase activity"/>
    <property type="evidence" value="ECO:0007669"/>
    <property type="project" value="InterPro"/>
</dbReference>
<dbReference type="SUPFAM" id="SSF55874">
    <property type="entry name" value="ATPase domain of HSP90 chaperone/DNA topoisomerase II/histidine kinase"/>
    <property type="match status" value="1"/>
</dbReference>
<dbReference type="EC" id="2.7.13.3" evidence="3"/>
<dbReference type="Gene3D" id="3.30.565.10">
    <property type="entry name" value="Histidine kinase-like ATPase, C-terminal domain"/>
    <property type="match status" value="1"/>
</dbReference>
<evidence type="ECO:0000256" key="1">
    <source>
        <dbReference type="ARBA" id="ARBA00000085"/>
    </source>
</evidence>
<dbReference type="RefSeq" id="WP_070504195.1">
    <property type="nucleotide sequence ID" value="NZ_JALCYA010000005.1"/>
</dbReference>
<keyword evidence="4" id="KW-1003">Cell membrane</keyword>
<evidence type="ECO:0000256" key="11">
    <source>
        <dbReference type="ARBA" id="ARBA00023136"/>
    </source>
</evidence>
<dbReference type="GO" id="GO:0004721">
    <property type="term" value="F:phosphoprotein phosphatase activity"/>
    <property type="evidence" value="ECO:0007669"/>
    <property type="project" value="TreeGrafter"/>
</dbReference>
<evidence type="ECO:0000256" key="3">
    <source>
        <dbReference type="ARBA" id="ARBA00012438"/>
    </source>
</evidence>
<evidence type="ECO:0000313" key="14">
    <source>
        <dbReference type="EMBL" id="PMC19125.1"/>
    </source>
</evidence>
<dbReference type="InterPro" id="IPR050351">
    <property type="entry name" value="BphY/WalK/GraS-like"/>
</dbReference>
<dbReference type="GO" id="GO:0016036">
    <property type="term" value="P:cellular response to phosphate starvation"/>
    <property type="evidence" value="ECO:0007669"/>
    <property type="project" value="TreeGrafter"/>
</dbReference>